<name>A0A8J4E016_9ACTN</name>
<protein>
    <submittedName>
        <fullName evidence="1">Uncharacterized protein</fullName>
    </submittedName>
</protein>
<proteinExistence type="predicted"/>
<gene>
    <name evidence="1" type="ORF">Vau01_048110</name>
</gene>
<dbReference type="Proteomes" id="UP000612585">
    <property type="component" value="Unassembled WGS sequence"/>
</dbReference>
<dbReference type="EMBL" id="BOPG01000030">
    <property type="protein sequence ID" value="GIJ57295.1"/>
    <property type="molecule type" value="Genomic_DNA"/>
</dbReference>
<comment type="caution">
    <text evidence="1">The sequence shown here is derived from an EMBL/GenBank/DDBJ whole genome shotgun (WGS) entry which is preliminary data.</text>
</comment>
<accession>A0A8J4E016</accession>
<evidence type="ECO:0000313" key="1">
    <source>
        <dbReference type="EMBL" id="GIJ57295.1"/>
    </source>
</evidence>
<evidence type="ECO:0000313" key="2">
    <source>
        <dbReference type="Proteomes" id="UP000612585"/>
    </source>
</evidence>
<reference evidence="1" key="1">
    <citation type="submission" date="2021-01" db="EMBL/GenBank/DDBJ databases">
        <title>Whole genome shotgun sequence of Virgisporangium aurantiacum NBRC 16421.</title>
        <authorList>
            <person name="Komaki H."/>
            <person name="Tamura T."/>
        </authorList>
    </citation>
    <scope>NUCLEOTIDE SEQUENCE</scope>
    <source>
        <strain evidence="1">NBRC 16421</strain>
    </source>
</reference>
<organism evidence="1 2">
    <name type="scientific">Virgisporangium aurantiacum</name>
    <dbReference type="NCBI Taxonomy" id="175570"/>
    <lineage>
        <taxon>Bacteria</taxon>
        <taxon>Bacillati</taxon>
        <taxon>Actinomycetota</taxon>
        <taxon>Actinomycetes</taxon>
        <taxon>Micromonosporales</taxon>
        <taxon>Micromonosporaceae</taxon>
        <taxon>Virgisporangium</taxon>
    </lineage>
</organism>
<dbReference type="RefSeq" id="WP_203996517.1">
    <property type="nucleotide sequence ID" value="NZ_BOPG01000030.1"/>
</dbReference>
<dbReference type="AlphaFoldDB" id="A0A8J4E016"/>
<keyword evidence="2" id="KW-1185">Reference proteome</keyword>
<sequence>MERVRAEEHERAEPEFVGSGAVRPVGDWGNAALSGLLARGDGVVPGALFAQAAPNSAVALALQDGPAPVNPSELPAGEYTVIVVGSPGPGEKRVNHAFQFADAAARVGGQHRVWLVERTGYELAEAGLAGVEARAKGARIFWITPDTSLPALLNQFPAKSIVGLHVFSHGVPEQLTLRYGWEDKGAGNYGLSISEARTLTPQAFSPRAEITFDSCNTATGEFLGGDAEGSLASEVADATEQQVTAWIGRTSYREVNKGTGGVVGSEVMNGGIRTLDAVEAVSQLRGRTPRQVTVAPSHASGDWSGDFRMTARLPETRHFPVPEGGTVTATIATSSDYDAMQGAPIRVILHREVNWGPDQDLPGTREAAVARPSQLTWTGLTQGTYYLELFHLSGLEIAGTITVTVR</sequence>